<evidence type="ECO:0000313" key="4">
    <source>
        <dbReference type="EMBL" id="MYM56991.1"/>
    </source>
</evidence>
<evidence type="ECO:0000256" key="1">
    <source>
        <dbReference type="SAM" id="MobiDB-lite"/>
    </source>
</evidence>
<name>A0A6L8LLS4_9RHOB</name>
<dbReference type="EMBL" id="WWEN01000009">
    <property type="protein sequence ID" value="MYM56991.1"/>
    <property type="molecule type" value="Genomic_DNA"/>
</dbReference>
<dbReference type="Pfam" id="PF14581">
    <property type="entry name" value="SseB_C"/>
    <property type="match status" value="1"/>
</dbReference>
<evidence type="ECO:0000259" key="3">
    <source>
        <dbReference type="Pfam" id="PF14581"/>
    </source>
</evidence>
<dbReference type="InterPro" id="IPR009839">
    <property type="entry name" value="SseB_N"/>
</dbReference>
<accession>A0A6L8LLS4</accession>
<organism evidence="4 5">
    <name type="scientific">Thalassovita mangrovi</name>
    <dbReference type="NCBI Taxonomy" id="2692236"/>
    <lineage>
        <taxon>Bacteria</taxon>
        <taxon>Pseudomonadati</taxon>
        <taxon>Pseudomonadota</taxon>
        <taxon>Alphaproteobacteria</taxon>
        <taxon>Rhodobacterales</taxon>
        <taxon>Roseobacteraceae</taxon>
        <taxon>Thalassovita</taxon>
    </lineage>
</organism>
<feature type="domain" description="SseB protein N-terminal" evidence="2">
    <location>
        <begin position="8"/>
        <end position="120"/>
    </location>
</feature>
<dbReference type="Proteomes" id="UP000479043">
    <property type="component" value="Unassembled WGS sequence"/>
</dbReference>
<sequence length="263" mass="27753">MSDLTALDAAHAAMEADEANAAARLRFYERLADSELFLLLSEEPVDENVSPELFELSDHAFVLVFDREDRLAQFVGRPAPYAALSGRVIAGLLDGQGIGLGVNLEVAPSSILIPPEAVTWLSETLGHAPDEAEARIEEIGRPAGLPEALLEALDSKLVTATGLAHSAYLAAATYEGGARNHLLAFVDAVPGAEDALAKAVSEALTFSGIEAGALDVSFVRASDPLAAKLAQWGLRFDLPQPEEVQELGRAAPGSDPDKPPILR</sequence>
<feature type="domain" description="SseB protein C-terminal" evidence="3">
    <location>
        <begin position="139"/>
        <end position="229"/>
    </location>
</feature>
<comment type="caution">
    <text evidence="4">The sequence shown here is derived from an EMBL/GenBank/DDBJ whole genome shotgun (WGS) entry which is preliminary data.</text>
</comment>
<dbReference type="Pfam" id="PF07179">
    <property type="entry name" value="SseB"/>
    <property type="match status" value="1"/>
</dbReference>
<protein>
    <submittedName>
        <fullName evidence="4">SseB family protein</fullName>
    </submittedName>
</protein>
<proteinExistence type="predicted"/>
<evidence type="ECO:0000259" key="2">
    <source>
        <dbReference type="Pfam" id="PF07179"/>
    </source>
</evidence>
<keyword evidence="5" id="KW-1185">Reference proteome</keyword>
<reference evidence="4 5" key="1">
    <citation type="submission" date="2020-01" db="EMBL/GenBank/DDBJ databases">
        <authorList>
            <person name="Chen S."/>
        </authorList>
    </citation>
    <scope>NUCLEOTIDE SEQUENCE [LARGE SCALE GENOMIC DNA]</scope>
    <source>
        <strain evidence="4 5">GS-10</strain>
    </source>
</reference>
<dbReference type="RefSeq" id="WP_160974903.1">
    <property type="nucleotide sequence ID" value="NZ_WWEN01000009.1"/>
</dbReference>
<dbReference type="InterPro" id="IPR027945">
    <property type="entry name" value="SseB_C"/>
</dbReference>
<evidence type="ECO:0000313" key="5">
    <source>
        <dbReference type="Proteomes" id="UP000479043"/>
    </source>
</evidence>
<gene>
    <name evidence="4" type="ORF">GR167_16870</name>
</gene>
<dbReference type="AlphaFoldDB" id="A0A6L8LLS4"/>
<feature type="region of interest" description="Disordered" evidence="1">
    <location>
        <begin position="243"/>
        <end position="263"/>
    </location>
</feature>